<feature type="region of interest" description="Disordered" evidence="6">
    <location>
        <begin position="486"/>
        <end position="522"/>
    </location>
</feature>
<dbReference type="GO" id="GO:0006998">
    <property type="term" value="P:nuclear envelope organization"/>
    <property type="evidence" value="ECO:0007669"/>
    <property type="project" value="TreeGrafter"/>
</dbReference>
<dbReference type="GO" id="GO:0005882">
    <property type="term" value="C:intermediate filament"/>
    <property type="evidence" value="ECO:0007669"/>
    <property type="project" value="UniProtKB-KW"/>
</dbReference>
<dbReference type="GO" id="GO:0005200">
    <property type="term" value="F:structural constituent of cytoskeleton"/>
    <property type="evidence" value="ECO:0007669"/>
    <property type="project" value="TreeGrafter"/>
</dbReference>
<evidence type="ECO:0000313" key="9">
    <source>
        <dbReference type="EMBL" id="VBB25865.1"/>
    </source>
</evidence>
<feature type="coiled-coil region" evidence="5">
    <location>
        <begin position="363"/>
        <end position="485"/>
    </location>
</feature>
<dbReference type="SUPFAM" id="SSF74853">
    <property type="entry name" value="Lamin A/C globular tail domain"/>
    <property type="match status" value="1"/>
</dbReference>
<feature type="domain" description="IF rod" evidence="8">
    <location>
        <begin position="131"/>
        <end position="486"/>
    </location>
</feature>
<dbReference type="Pfam" id="PF00038">
    <property type="entry name" value="Filament"/>
    <property type="match status" value="1"/>
</dbReference>
<keyword evidence="2" id="KW-0403">Intermediate filament</keyword>
<evidence type="ECO:0000256" key="5">
    <source>
        <dbReference type="SAM" id="Coils"/>
    </source>
</evidence>
<feature type="compositionally biased region" description="Polar residues" evidence="6">
    <location>
        <begin position="113"/>
        <end position="124"/>
    </location>
</feature>
<dbReference type="SUPFAM" id="SSF64593">
    <property type="entry name" value="Intermediate filament protein, coiled coil region"/>
    <property type="match status" value="2"/>
</dbReference>
<dbReference type="PANTHER" id="PTHR45721">
    <property type="entry name" value="LAMIN DM0-RELATED"/>
    <property type="match status" value="1"/>
</dbReference>
<evidence type="ECO:0008006" key="11">
    <source>
        <dbReference type="Google" id="ProtNLM"/>
    </source>
</evidence>
<dbReference type="InterPro" id="IPR001322">
    <property type="entry name" value="Lamin_tail_dom"/>
</dbReference>
<dbReference type="GO" id="GO:0090435">
    <property type="term" value="P:protein localization to nuclear envelope"/>
    <property type="evidence" value="ECO:0007669"/>
    <property type="project" value="TreeGrafter"/>
</dbReference>
<comment type="subcellular location">
    <subcellularLocation>
        <location evidence="1">Nucleus</location>
    </subcellularLocation>
</comment>
<dbReference type="EMBL" id="UPTC01000046">
    <property type="protein sequence ID" value="VBB25865.1"/>
    <property type="molecule type" value="Genomic_DNA"/>
</dbReference>
<feature type="region of interest" description="Disordered" evidence="6">
    <location>
        <begin position="109"/>
        <end position="132"/>
    </location>
</feature>
<dbReference type="GO" id="GO:0031507">
    <property type="term" value="P:heterochromatin formation"/>
    <property type="evidence" value="ECO:0007669"/>
    <property type="project" value="TreeGrafter"/>
</dbReference>
<dbReference type="Pfam" id="PF00932">
    <property type="entry name" value="LTD"/>
    <property type="match status" value="1"/>
</dbReference>
<evidence type="ECO:0000256" key="1">
    <source>
        <dbReference type="ARBA" id="ARBA00004123"/>
    </source>
</evidence>
<dbReference type="InterPro" id="IPR039008">
    <property type="entry name" value="IF_rod_dom"/>
</dbReference>
<dbReference type="GO" id="GO:0007097">
    <property type="term" value="P:nuclear migration"/>
    <property type="evidence" value="ECO:0007669"/>
    <property type="project" value="TreeGrafter"/>
</dbReference>
<accession>A0A498S5A6</accession>
<dbReference type="Gene3D" id="1.20.5.170">
    <property type="match status" value="1"/>
</dbReference>
<dbReference type="PROSITE" id="PS51842">
    <property type="entry name" value="IF_ROD_2"/>
    <property type="match status" value="1"/>
</dbReference>
<keyword evidence="4" id="KW-0539">Nucleus</keyword>
<gene>
    <name evidence="9" type="ORF">NAV_LOCUS695</name>
</gene>
<dbReference type="GO" id="GO:0051664">
    <property type="term" value="P:nuclear pore localization"/>
    <property type="evidence" value="ECO:0007669"/>
    <property type="project" value="TreeGrafter"/>
</dbReference>
<evidence type="ECO:0000256" key="2">
    <source>
        <dbReference type="ARBA" id="ARBA00022754"/>
    </source>
</evidence>
<sequence>MGGRIVHKMVIEGSGERAIGIRCGQCWRAVVVGEDGRCSGLFILSYEGRRCANCEAPAQSFCIATRLKGYPDKKRMSASKQKRSSSRTTSLASSSRIASAEYPILVESGGDGNESSLNISVSPSRRTRQYEKDTLSNLNDRLAVYIDRVRQLELENERLNVRINESEVVEKKERHDLVARYEAKVKELRDLIDDALKEKTRVNMEAKSALAERDNLRARIGKLEKELKQSEKLRLSNDSLIQDLQARLNSADNMRRHLEDENKNLLAENEDLKQQLEILRKQVEDEALANTALHNQNQSLKEDYEFLKRTHEGASLQLEEIHRKRQVEMTTTAREMERTYESRLQEQLQAMRAEFDERLNKNRRDIDETYKNKLNEANEARQQMNLAKEEAARLRLRMHEMEKVGGGYEGRIESLNKKIADLESQLRFVRDDCDVRISQRDKRITELQGEIDRLLTEYQDLFDLKVQLDTELKAYQNLLEGEESRLNISQQSSGGSPAASPSAGDRFSLSYTDSGHRRPIKRKRFNASDDSLYYRNTAKSYKTTSNSDCDIEIEEHDTNGKFIKLINKGEETISIGQWAIKSITSEKETVYKFHSRQTMKPGDTITVWSADSGEKHTPPSQLVMKNQQWPVGDRVKTALVDADGNEMATRESIAELQYGQFVSDDGQDPDQRCTVM</sequence>
<dbReference type="PANTHER" id="PTHR45721:SF11">
    <property type="entry name" value="LAMIN DM0-RELATED"/>
    <property type="match status" value="1"/>
</dbReference>
<proteinExistence type="predicted"/>
<keyword evidence="10" id="KW-1185">Reference proteome</keyword>
<dbReference type="Gene3D" id="2.60.40.1260">
    <property type="entry name" value="Lamin Tail domain"/>
    <property type="match status" value="1"/>
</dbReference>
<evidence type="ECO:0000259" key="8">
    <source>
        <dbReference type="PROSITE" id="PS51842"/>
    </source>
</evidence>
<name>A0A498S5A6_ACAVI</name>
<feature type="coiled-coil region" evidence="5">
    <location>
        <begin position="135"/>
        <end position="317"/>
    </location>
</feature>
<evidence type="ECO:0000256" key="3">
    <source>
        <dbReference type="ARBA" id="ARBA00023054"/>
    </source>
</evidence>
<feature type="compositionally biased region" description="Low complexity" evidence="6">
    <location>
        <begin position="489"/>
        <end position="504"/>
    </location>
</feature>
<dbReference type="GO" id="GO:0005652">
    <property type="term" value="C:nuclear lamina"/>
    <property type="evidence" value="ECO:0007669"/>
    <property type="project" value="TreeGrafter"/>
</dbReference>
<dbReference type="Proteomes" id="UP000276991">
    <property type="component" value="Unassembled WGS sequence"/>
</dbReference>
<dbReference type="STRING" id="6277.A0A498S5A6"/>
<feature type="domain" description="LTD" evidence="7">
    <location>
        <begin position="534"/>
        <end position="654"/>
    </location>
</feature>
<keyword evidence="3 5" id="KW-0175">Coiled coil</keyword>
<organism evidence="9 10">
    <name type="scientific">Acanthocheilonema viteae</name>
    <name type="common">Filarial nematode worm</name>
    <name type="synonym">Dipetalonema viteae</name>
    <dbReference type="NCBI Taxonomy" id="6277"/>
    <lineage>
        <taxon>Eukaryota</taxon>
        <taxon>Metazoa</taxon>
        <taxon>Ecdysozoa</taxon>
        <taxon>Nematoda</taxon>
        <taxon>Chromadorea</taxon>
        <taxon>Rhabditida</taxon>
        <taxon>Spirurina</taxon>
        <taxon>Spiruromorpha</taxon>
        <taxon>Filarioidea</taxon>
        <taxon>Onchocercidae</taxon>
        <taxon>Acanthocheilonema</taxon>
    </lineage>
</organism>
<dbReference type="SMART" id="SM01391">
    <property type="entry name" value="Filament"/>
    <property type="match status" value="1"/>
</dbReference>
<dbReference type="AlphaFoldDB" id="A0A498S5A6"/>
<evidence type="ECO:0000256" key="4">
    <source>
        <dbReference type="ARBA" id="ARBA00023242"/>
    </source>
</evidence>
<dbReference type="Gene3D" id="1.20.5.1160">
    <property type="entry name" value="Vasodilator-stimulated phosphoprotein"/>
    <property type="match status" value="1"/>
</dbReference>
<evidence type="ECO:0000259" key="7">
    <source>
        <dbReference type="PROSITE" id="PS51841"/>
    </source>
</evidence>
<feature type="compositionally biased region" description="Basic residues" evidence="6">
    <location>
        <begin position="76"/>
        <end position="85"/>
    </location>
</feature>
<dbReference type="InterPro" id="IPR036415">
    <property type="entry name" value="Lamin_tail_dom_sf"/>
</dbReference>
<dbReference type="PROSITE" id="PS51841">
    <property type="entry name" value="LTD"/>
    <property type="match status" value="1"/>
</dbReference>
<dbReference type="OrthoDB" id="102442at2759"/>
<feature type="region of interest" description="Disordered" evidence="6">
    <location>
        <begin position="73"/>
        <end position="94"/>
    </location>
</feature>
<protein>
    <recommendedName>
        <fullName evidence="11">LTD domain-containing protein</fullName>
    </recommendedName>
</protein>
<reference evidence="9 10" key="1">
    <citation type="submission" date="2018-08" db="EMBL/GenBank/DDBJ databases">
        <authorList>
            <person name="Laetsch R D."/>
            <person name="Stevens L."/>
            <person name="Kumar S."/>
            <person name="Blaxter L. M."/>
        </authorList>
    </citation>
    <scope>NUCLEOTIDE SEQUENCE [LARGE SCALE GENOMIC DNA]</scope>
</reference>
<evidence type="ECO:0000313" key="10">
    <source>
        <dbReference type="Proteomes" id="UP000276991"/>
    </source>
</evidence>
<evidence type="ECO:0000256" key="6">
    <source>
        <dbReference type="SAM" id="MobiDB-lite"/>
    </source>
</evidence>